<proteinExistence type="predicted"/>
<dbReference type="RefSeq" id="WP_207778386.1">
    <property type="nucleotide sequence ID" value="NZ_QENZ01000003.1"/>
</dbReference>
<accession>A0A7L4UR79</accession>
<gene>
    <name evidence="1" type="ORF">C7377_0471</name>
</gene>
<evidence type="ECO:0000313" key="2">
    <source>
        <dbReference type="Proteomes" id="UP000251835"/>
    </source>
</evidence>
<protein>
    <submittedName>
        <fullName evidence="1">Uncharacterized protein</fullName>
    </submittedName>
</protein>
<comment type="caution">
    <text evidence="1">The sequence shown here is derived from an EMBL/GenBank/DDBJ whole genome shotgun (WGS) entry which is preliminary data.</text>
</comment>
<dbReference type="AlphaFoldDB" id="A0A7L4UR79"/>
<keyword evidence="2" id="KW-1185">Reference proteome</keyword>
<dbReference type="EMBL" id="QENZ01000003">
    <property type="protein sequence ID" value="PVX52169.1"/>
    <property type="molecule type" value="Genomic_DNA"/>
</dbReference>
<name>A0A7L4UR79_BALHA</name>
<organism evidence="1 2">
    <name type="scientific">Balneicella halophila</name>
    <dbReference type="NCBI Taxonomy" id="1537566"/>
    <lineage>
        <taxon>Bacteria</taxon>
        <taxon>Pseudomonadati</taxon>
        <taxon>Bacteroidota</taxon>
        <taxon>Bacteroidia</taxon>
        <taxon>Bacteroidales</taxon>
        <taxon>Balneicellaceae</taxon>
        <taxon>Balneicella</taxon>
    </lineage>
</organism>
<evidence type="ECO:0000313" key="1">
    <source>
        <dbReference type="EMBL" id="PVX52169.1"/>
    </source>
</evidence>
<dbReference type="Proteomes" id="UP000251835">
    <property type="component" value="Unassembled WGS sequence"/>
</dbReference>
<reference evidence="1 2" key="1">
    <citation type="submission" date="2018-05" db="EMBL/GenBank/DDBJ databases">
        <title>Genomic Encyclopedia of Type Strains, Phase IV (KMG-IV): sequencing the most valuable type-strain genomes for metagenomic binning, comparative biology and taxonomic classification.</title>
        <authorList>
            <person name="Goeker M."/>
        </authorList>
    </citation>
    <scope>NUCLEOTIDE SEQUENCE [LARGE SCALE GENOMIC DNA]</scope>
    <source>
        <strain evidence="1 2">DSM 28579</strain>
    </source>
</reference>
<sequence length="89" mass="10416">MERREKLMPFFWSKIVEDGTILGNMYKNSQVKLTNTMRFSYPGYNEILTGYADDKNINSNDKIYNKNITILEKLNNDDLFRGSVYAFAS</sequence>